<name>A0A5M8PGB6_9LECA</name>
<accession>A0A5M8PGB6</accession>
<dbReference type="Pfam" id="PF00856">
    <property type="entry name" value="SET"/>
    <property type="match status" value="1"/>
</dbReference>
<dbReference type="PANTHER" id="PTHR13271:SF137">
    <property type="entry name" value="SET DOMAIN-CONTAINING PROTEIN"/>
    <property type="match status" value="1"/>
</dbReference>
<dbReference type="AlphaFoldDB" id="A0A5M8PGB6"/>
<dbReference type="GO" id="GO:0016279">
    <property type="term" value="F:protein-lysine N-methyltransferase activity"/>
    <property type="evidence" value="ECO:0007669"/>
    <property type="project" value="InterPro"/>
</dbReference>
<dbReference type="OrthoDB" id="341421at2759"/>
<protein>
    <submittedName>
        <fullName evidence="2">SET domain-containing</fullName>
    </submittedName>
</protein>
<dbReference type="SUPFAM" id="SSF82199">
    <property type="entry name" value="SET domain"/>
    <property type="match status" value="1"/>
</dbReference>
<evidence type="ECO:0000313" key="3">
    <source>
        <dbReference type="Proteomes" id="UP000324767"/>
    </source>
</evidence>
<comment type="caution">
    <text evidence="2">The sequence shown here is derived from an EMBL/GenBank/DDBJ whole genome shotgun (WGS) entry which is preliminary data.</text>
</comment>
<dbReference type="PANTHER" id="PTHR13271">
    <property type="entry name" value="UNCHARACTERIZED PUTATIVE METHYLTRANSFERASE"/>
    <property type="match status" value="1"/>
</dbReference>
<dbReference type="InterPro" id="IPR044429">
    <property type="entry name" value="SETD4_SET"/>
</dbReference>
<dbReference type="PROSITE" id="PS50280">
    <property type="entry name" value="SET"/>
    <property type="match status" value="1"/>
</dbReference>
<dbReference type="InterPro" id="IPR046341">
    <property type="entry name" value="SET_dom_sf"/>
</dbReference>
<proteinExistence type="predicted"/>
<reference evidence="2 3" key="1">
    <citation type="submission" date="2019-09" db="EMBL/GenBank/DDBJ databases">
        <title>The hologenome of the rock-dwelling lichen Lasallia pustulata.</title>
        <authorList>
            <person name="Greshake Tzovaras B."/>
            <person name="Segers F."/>
            <person name="Bicker A."/>
            <person name="Dal Grande F."/>
            <person name="Otte J."/>
            <person name="Hankeln T."/>
            <person name="Schmitt I."/>
            <person name="Ebersberger I."/>
        </authorList>
    </citation>
    <scope>NUCLEOTIDE SEQUENCE [LARGE SCALE GENOMIC DNA]</scope>
    <source>
        <strain evidence="2">A1-1</strain>
    </source>
</reference>
<dbReference type="CDD" id="cd19177">
    <property type="entry name" value="SET_SETD4"/>
    <property type="match status" value="1"/>
</dbReference>
<dbReference type="InterPro" id="IPR050600">
    <property type="entry name" value="SETD3_SETD6_MTase"/>
</dbReference>
<dbReference type="EMBL" id="VXIT01000014">
    <property type="protein sequence ID" value="KAA6408315.1"/>
    <property type="molecule type" value="Genomic_DNA"/>
</dbReference>
<feature type="domain" description="SET" evidence="1">
    <location>
        <begin position="23"/>
        <end position="269"/>
    </location>
</feature>
<gene>
    <name evidence="2" type="ORF">FRX48_08057</name>
</gene>
<dbReference type="Gene3D" id="3.90.1410.10">
    <property type="entry name" value="set domain protein methyltransferase, domain 1"/>
    <property type="match status" value="1"/>
</dbReference>
<dbReference type="InterPro" id="IPR001214">
    <property type="entry name" value="SET_dom"/>
</dbReference>
<evidence type="ECO:0000259" key="1">
    <source>
        <dbReference type="PROSITE" id="PS50280"/>
    </source>
</evidence>
<evidence type="ECO:0000313" key="2">
    <source>
        <dbReference type="EMBL" id="KAA6408315.1"/>
    </source>
</evidence>
<organism evidence="2 3">
    <name type="scientific">Lasallia pustulata</name>
    <dbReference type="NCBI Taxonomy" id="136370"/>
    <lineage>
        <taxon>Eukaryota</taxon>
        <taxon>Fungi</taxon>
        <taxon>Dikarya</taxon>
        <taxon>Ascomycota</taxon>
        <taxon>Pezizomycotina</taxon>
        <taxon>Lecanoromycetes</taxon>
        <taxon>OSLEUM clade</taxon>
        <taxon>Umbilicariomycetidae</taxon>
        <taxon>Umbilicariales</taxon>
        <taxon>Umbilicariaceae</taxon>
        <taxon>Lasallia</taxon>
    </lineage>
</organism>
<dbReference type="Proteomes" id="UP000324767">
    <property type="component" value="Unassembled WGS sequence"/>
</dbReference>
<sequence length="441" mass="49990">MNMEEISPAGKKHEVFTAWAKEQGVKINAVGPARIRGRGLGIVATRKIQAGEELVKVPVHALLTIDSVRNDFRALHGDITVHGLLASFLAFSDPEKTSPYAAWRATWPTFKEFEDCMPILWPVEVTKDKHQDGEDGYNFYAFRALPPAIGGAWGSTRNFYIDWQGKTGLLHKQEEKLKKDWTTVRRVFPDADIETYTHYWLIVNTRTFYFMPPGVKNEPPQADRMALCPFADYFNHADHGCDVTSDTSGFTITSDRIYEAGEEIYVSYGNHSNDFLLTEYGFILDENRWDSLPLDGPLLRQIHKSTQGRLNRAGYLGNYTLSREGVCYRTQVAVRTQTLGNKDWRKFIEGKENEMEEMRDESKADYFIAVRVLDGYADEATKALAGFAKYGSAFPEYPRSTLKKRWMQIAELVKEAYDNSINDLTREALGRFGGLGGLGAL</sequence>